<dbReference type="InterPro" id="IPR017907">
    <property type="entry name" value="Znf_RING_CS"/>
</dbReference>
<dbReference type="GO" id="GO:0008270">
    <property type="term" value="F:zinc ion binding"/>
    <property type="evidence" value="ECO:0007669"/>
    <property type="project" value="UniProtKB-KW"/>
</dbReference>
<dbReference type="InterPro" id="IPR027370">
    <property type="entry name" value="Znf-RING_euk"/>
</dbReference>
<dbReference type="Ensembl" id="ENSOMET00000001773.1">
    <property type="protein sequence ID" value="ENSOMEP00000008840.1"/>
    <property type="gene ID" value="ENSOMEG00000010030.1"/>
</dbReference>
<reference evidence="8" key="2">
    <citation type="submission" date="2025-09" db="UniProtKB">
        <authorList>
            <consortium name="Ensembl"/>
        </authorList>
    </citation>
    <scope>IDENTIFICATION</scope>
</reference>
<dbReference type="PROSITE" id="PS50089">
    <property type="entry name" value="ZF_RING_2"/>
    <property type="match status" value="1"/>
</dbReference>
<dbReference type="GeneTree" id="ENSGT00970000193390"/>
<dbReference type="Proteomes" id="UP000261560">
    <property type="component" value="Unplaced"/>
</dbReference>
<evidence type="ECO:0000256" key="5">
    <source>
        <dbReference type="SAM" id="Coils"/>
    </source>
</evidence>
<dbReference type="PaxDb" id="30732-ENSOMEP00000008840"/>
<organism evidence="8 9">
    <name type="scientific">Oryzias melastigma</name>
    <name type="common">Marine medaka</name>
    <dbReference type="NCBI Taxonomy" id="30732"/>
    <lineage>
        <taxon>Eukaryota</taxon>
        <taxon>Metazoa</taxon>
        <taxon>Chordata</taxon>
        <taxon>Craniata</taxon>
        <taxon>Vertebrata</taxon>
        <taxon>Euteleostomi</taxon>
        <taxon>Actinopterygii</taxon>
        <taxon>Neopterygii</taxon>
        <taxon>Teleostei</taxon>
        <taxon>Neoteleostei</taxon>
        <taxon>Acanthomorphata</taxon>
        <taxon>Ovalentaria</taxon>
        <taxon>Atherinomorphae</taxon>
        <taxon>Beloniformes</taxon>
        <taxon>Adrianichthyidae</taxon>
        <taxon>Oryziinae</taxon>
        <taxon>Oryzias</taxon>
    </lineage>
</organism>
<keyword evidence="2 4" id="KW-0863">Zinc-finger</keyword>
<dbReference type="SMART" id="SM00184">
    <property type="entry name" value="RING"/>
    <property type="match status" value="1"/>
</dbReference>
<dbReference type="PROSITE" id="PS50119">
    <property type="entry name" value="ZF_BBOX"/>
    <property type="match status" value="1"/>
</dbReference>
<evidence type="ECO:0000256" key="1">
    <source>
        <dbReference type="ARBA" id="ARBA00022723"/>
    </source>
</evidence>
<protein>
    <recommendedName>
        <fullName evidence="10">RING-type domain-containing protein</fullName>
    </recommendedName>
</protein>
<evidence type="ECO:0000259" key="7">
    <source>
        <dbReference type="PROSITE" id="PS50119"/>
    </source>
</evidence>
<dbReference type="SUPFAM" id="SSF57845">
    <property type="entry name" value="B-box zinc-binding domain"/>
    <property type="match status" value="1"/>
</dbReference>
<dbReference type="InterPro" id="IPR050143">
    <property type="entry name" value="TRIM/RBCC"/>
</dbReference>
<dbReference type="Pfam" id="PF00643">
    <property type="entry name" value="zf-B_box"/>
    <property type="match status" value="1"/>
</dbReference>
<dbReference type="STRING" id="30732.ENSOMEP00000008840"/>
<feature type="coiled-coil region" evidence="5">
    <location>
        <begin position="152"/>
        <end position="205"/>
    </location>
</feature>
<evidence type="ECO:0000313" key="8">
    <source>
        <dbReference type="Ensembl" id="ENSOMEP00000008840.1"/>
    </source>
</evidence>
<feature type="domain" description="RING-type" evidence="6">
    <location>
        <begin position="14"/>
        <end position="79"/>
    </location>
</feature>
<evidence type="ECO:0008006" key="10">
    <source>
        <dbReference type="Google" id="ProtNLM"/>
    </source>
</evidence>
<evidence type="ECO:0000259" key="6">
    <source>
        <dbReference type="PROSITE" id="PS50089"/>
    </source>
</evidence>
<keyword evidence="5" id="KW-0175">Coiled coil</keyword>
<feature type="domain" description="B box-type" evidence="7">
    <location>
        <begin position="51"/>
        <end position="91"/>
    </location>
</feature>
<dbReference type="SUPFAM" id="SSF57850">
    <property type="entry name" value="RING/U-box"/>
    <property type="match status" value="1"/>
</dbReference>
<dbReference type="OMA" id="PLEAVIW"/>
<accession>A0A3B3BTF0</accession>
<dbReference type="InterPro" id="IPR000315">
    <property type="entry name" value="Znf_B-box"/>
</dbReference>
<dbReference type="AlphaFoldDB" id="A0A3B3BTF0"/>
<dbReference type="SMART" id="SM00336">
    <property type="entry name" value="BBOX"/>
    <property type="match status" value="1"/>
</dbReference>
<evidence type="ECO:0000256" key="3">
    <source>
        <dbReference type="ARBA" id="ARBA00022833"/>
    </source>
</evidence>
<evidence type="ECO:0000256" key="2">
    <source>
        <dbReference type="ARBA" id="ARBA00022771"/>
    </source>
</evidence>
<keyword evidence="9" id="KW-1185">Reference proteome</keyword>
<dbReference type="Pfam" id="PF13445">
    <property type="entry name" value="zf-RING_UBOX"/>
    <property type="match status" value="1"/>
</dbReference>
<proteinExistence type="predicted"/>
<sequence length="282" mass="32531">TPPQERDTQEKRGCHVCSETFKDPVTLKCNHNFCSSCLQEPKSRSSETGKHGMEVCLKHPGEVKLFCKDEQRPVCPVCEFSQHQSHKVVSVEEAVRDLKEELKSDIKSLTDKSDVFRGVEEKFELVIQHFERQQLTAERQIRAEFNKLHQFLREEEESRVSALREEKEQKRKTVGRAMKKIQDQMSSLSESIAAIKAELQKSEEAFLSTYKGVQNRARTQSTLTEPRLLSGALIDVSRNIFIGREKQKRTLQNQNHFSPSHQEQSSLFVSRRDFKSLRGAVL</sequence>
<dbReference type="InterPro" id="IPR001841">
    <property type="entry name" value="Znf_RING"/>
</dbReference>
<keyword evidence="1" id="KW-0479">Metal-binding</keyword>
<evidence type="ECO:0000313" key="9">
    <source>
        <dbReference type="Proteomes" id="UP000261560"/>
    </source>
</evidence>
<dbReference type="PROSITE" id="PS00518">
    <property type="entry name" value="ZF_RING_1"/>
    <property type="match status" value="1"/>
</dbReference>
<name>A0A3B3BTF0_ORYME</name>
<dbReference type="Gene3D" id="3.30.160.60">
    <property type="entry name" value="Classic Zinc Finger"/>
    <property type="match status" value="1"/>
</dbReference>
<keyword evidence="3" id="KW-0862">Zinc</keyword>
<evidence type="ECO:0000256" key="4">
    <source>
        <dbReference type="PROSITE-ProRule" id="PRU00024"/>
    </source>
</evidence>
<reference evidence="8" key="1">
    <citation type="submission" date="2025-08" db="UniProtKB">
        <authorList>
            <consortium name="Ensembl"/>
        </authorList>
    </citation>
    <scope>IDENTIFICATION</scope>
</reference>
<dbReference type="PANTHER" id="PTHR24103">
    <property type="entry name" value="E3 UBIQUITIN-PROTEIN LIGASE TRIM"/>
    <property type="match status" value="1"/>
</dbReference>